<name>A0A5B8CL95_SPHSA</name>
<dbReference type="InterPro" id="IPR029045">
    <property type="entry name" value="ClpP/crotonase-like_dom_sf"/>
</dbReference>
<dbReference type="Pfam" id="PF00378">
    <property type="entry name" value="ECH_1"/>
    <property type="match status" value="1"/>
</dbReference>
<dbReference type="GO" id="GO:0006635">
    <property type="term" value="P:fatty acid beta-oxidation"/>
    <property type="evidence" value="ECO:0007669"/>
    <property type="project" value="TreeGrafter"/>
</dbReference>
<reference evidence="1 2" key="1">
    <citation type="submission" date="2019-06" db="EMBL/GenBank/DDBJ databases">
        <title>Genome organization and adaptive potential of archetypical organophosphate degarding Sphingobium fuliginis ATCC 27551.</title>
        <authorList>
            <person name="Sarwar A."/>
            <person name="Parthasarathy S."/>
            <person name="Singh C."/>
            <person name="Siddavattam D."/>
        </authorList>
    </citation>
    <scope>NUCLEOTIDE SEQUENCE [LARGE SCALE GENOMIC DNA]</scope>
    <source>
        <strain evidence="1 2">ATCC 27551</strain>
    </source>
</reference>
<dbReference type="EMBL" id="CP041016">
    <property type="protein sequence ID" value="QDC37761.1"/>
    <property type="molecule type" value="Genomic_DNA"/>
</dbReference>
<evidence type="ECO:0000313" key="2">
    <source>
        <dbReference type="Proteomes" id="UP000311469"/>
    </source>
</evidence>
<dbReference type="InterPro" id="IPR001753">
    <property type="entry name" value="Enoyl-CoA_hydra/iso"/>
</dbReference>
<dbReference type="Proteomes" id="UP000311469">
    <property type="component" value="Chromosome cSF1"/>
</dbReference>
<organism evidence="1 2">
    <name type="scientific">Sphingobium fuliginis ATCC 27551</name>
    <dbReference type="NCBI Taxonomy" id="1208342"/>
    <lineage>
        <taxon>Bacteria</taxon>
        <taxon>Pseudomonadati</taxon>
        <taxon>Pseudomonadota</taxon>
        <taxon>Alphaproteobacteria</taxon>
        <taxon>Sphingomonadales</taxon>
        <taxon>Sphingomonadaceae</taxon>
        <taxon>Sphingobium</taxon>
    </lineage>
</organism>
<dbReference type="Gene3D" id="3.90.226.10">
    <property type="entry name" value="2-enoyl-CoA Hydratase, Chain A, domain 1"/>
    <property type="match status" value="1"/>
</dbReference>
<dbReference type="PANTHER" id="PTHR11941">
    <property type="entry name" value="ENOYL-COA HYDRATASE-RELATED"/>
    <property type="match status" value="1"/>
</dbReference>
<dbReference type="KEGG" id="sufl:FIL70_11530"/>
<dbReference type="CDD" id="cd06558">
    <property type="entry name" value="crotonase-like"/>
    <property type="match status" value="1"/>
</dbReference>
<accession>A0A5B8CL95</accession>
<gene>
    <name evidence="1" type="ORF">FIL70_11530</name>
</gene>
<dbReference type="NCBIfam" id="NF005073">
    <property type="entry name" value="PRK06495.1"/>
    <property type="match status" value="1"/>
</dbReference>
<proteinExistence type="predicted"/>
<dbReference type="SUPFAM" id="SSF52096">
    <property type="entry name" value="ClpP/crotonase"/>
    <property type="match status" value="1"/>
</dbReference>
<dbReference type="GO" id="GO:0016853">
    <property type="term" value="F:isomerase activity"/>
    <property type="evidence" value="ECO:0007669"/>
    <property type="project" value="UniProtKB-KW"/>
</dbReference>
<keyword evidence="1" id="KW-0413">Isomerase</keyword>
<evidence type="ECO:0000313" key="1">
    <source>
        <dbReference type="EMBL" id="QDC37761.1"/>
    </source>
</evidence>
<sequence>MYDLTSMGVEISDYIALVTFNKPPVNAQNFLFSEEIKACFDQLSIDKDVRVVVLTGAGKIFSAGTDLNRTGPVTRDELRSARESFHCIVECKKPVIGALNGPALGSGLTVAASCDILVASEKASLGLPEINVGLMGGGRHAQRLFSHSLLRRMALTGYRVPASELYRLGIIEACVAPEELLPTAMNLAREIASKSPLAVQLFKQTLNTIEYMSLRDGYRYEQEMTLEIGKTEDAAEAMKAFAEKRQPVFNEK</sequence>
<dbReference type="AlphaFoldDB" id="A0A5B8CL95"/>
<dbReference type="PANTHER" id="PTHR11941:SF54">
    <property type="entry name" value="ENOYL-COA HYDRATASE, MITOCHONDRIAL"/>
    <property type="match status" value="1"/>
</dbReference>
<protein>
    <submittedName>
        <fullName evidence="1">Enoyl-CoA hydratase/isomerase family protein</fullName>
    </submittedName>
</protein>
<dbReference type="RefSeq" id="WP_140042327.1">
    <property type="nucleotide sequence ID" value="NZ_CP041016.1"/>
</dbReference>